<name>A0ABV4YS34_9BACI</name>
<dbReference type="Proteomes" id="UP001241748">
    <property type="component" value="Unassembled WGS sequence"/>
</dbReference>
<organism evidence="1 2">
    <name type="scientific">Neobacillus driksii</name>
    <dbReference type="NCBI Taxonomy" id="3035913"/>
    <lineage>
        <taxon>Bacteria</taxon>
        <taxon>Bacillati</taxon>
        <taxon>Bacillota</taxon>
        <taxon>Bacilli</taxon>
        <taxon>Bacillales</taxon>
        <taxon>Bacillaceae</taxon>
        <taxon>Neobacillus</taxon>
    </lineage>
</organism>
<keyword evidence="2" id="KW-1185">Reference proteome</keyword>
<dbReference type="RefSeq" id="WP_306074241.1">
    <property type="nucleotide sequence ID" value="NZ_JAROBZ020000001.1"/>
</dbReference>
<dbReference type="EMBL" id="JAROBZ020000001">
    <property type="protein sequence ID" value="MFB3167669.1"/>
    <property type="molecule type" value="Genomic_DNA"/>
</dbReference>
<sequence>MKKFSAAIFLAISLFGVVGVVFANSLTMGQNTVKNKTEQVEDECSLEAEGKASYITNQETGKAPENCMDEMKE</sequence>
<protein>
    <submittedName>
        <fullName evidence="1">Uncharacterized protein</fullName>
    </submittedName>
</protein>
<evidence type="ECO:0000313" key="1">
    <source>
        <dbReference type="EMBL" id="MFB3167669.1"/>
    </source>
</evidence>
<proteinExistence type="predicted"/>
<gene>
    <name evidence="1" type="ORF">P5G62_011170</name>
</gene>
<accession>A0ABV4YS34</accession>
<comment type="caution">
    <text evidence="1">The sequence shown here is derived from an EMBL/GenBank/DDBJ whole genome shotgun (WGS) entry which is preliminary data.</text>
</comment>
<reference evidence="1 2" key="1">
    <citation type="submission" date="2024-05" db="EMBL/GenBank/DDBJ databases">
        <authorList>
            <person name="Venkateswaran K."/>
        </authorList>
    </citation>
    <scope>NUCLEOTIDE SEQUENCE [LARGE SCALE GENOMIC DNA]</scope>
    <source>
        <strain evidence="1 2">179-C4-2-HS</strain>
    </source>
</reference>
<evidence type="ECO:0000313" key="2">
    <source>
        <dbReference type="Proteomes" id="UP001241748"/>
    </source>
</evidence>